<evidence type="ECO:0000313" key="6">
    <source>
        <dbReference type="Proteomes" id="UP001434337"/>
    </source>
</evidence>
<protein>
    <submittedName>
        <fullName evidence="5">NAD(P)-dependent oxidoreductase</fullName>
    </submittedName>
</protein>
<proteinExistence type="inferred from homology"/>
<dbReference type="RefSeq" id="WP_232549014.1">
    <property type="nucleotide sequence ID" value="NZ_CP115965.1"/>
</dbReference>
<accession>A0ABZ3CBH9</accession>
<evidence type="ECO:0000256" key="3">
    <source>
        <dbReference type="ARBA" id="ARBA00023027"/>
    </source>
</evidence>
<dbReference type="Pfam" id="PF01370">
    <property type="entry name" value="Epimerase"/>
    <property type="match status" value="1"/>
</dbReference>
<keyword evidence="2" id="KW-0560">Oxidoreductase</keyword>
<dbReference type="InterPro" id="IPR036291">
    <property type="entry name" value="NAD(P)-bd_dom_sf"/>
</dbReference>
<keyword evidence="3" id="KW-0520">NAD</keyword>
<evidence type="ECO:0000259" key="4">
    <source>
        <dbReference type="Pfam" id="PF01370"/>
    </source>
</evidence>
<feature type="domain" description="NAD-dependent epimerase/dehydratase" evidence="4">
    <location>
        <begin position="4"/>
        <end position="163"/>
    </location>
</feature>
<dbReference type="Gene3D" id="3.40.50.720">
    <property type="entry name" value="NAD(P)-binding Rossmann-like Domain"/>
    <property type="match status" value="1"/>
</dbReference>
<dbReference type="Proteomes" id="UP001434337">
    <property type="component" value="Chromosome"/>
</dbReference>
<reference evidence="5 6" key="1">
    <citation type="journal article" date="2023" name="Environ Microbiome">
        <title>A coral-associated actinobacterium mitigates coral bleaching under heat stress.</title>
        <authorList>
            <person name="Li J."/>
            <person name="Zou Y."/>
            <person name="Li Q."/>
            <person name="Zhang J."/>
            <person name="Bourne D.G."/>
            <person name="Lyu Y."/>
            <person name="Liu C."/>
            <person name="Zhang S."/>
        </authorList>
    </citation>
    <scope>NUCLEOTIDE SEQUENCE [LARGE SCALE GENOMIC DNA]</scope>
    <source>
        <strain evidence="5 6">SCSIO 13291</strain>
    </source>
</reference>
<evidence type="ECO:0000256" key="2">
    <source>
        <dbReference type="ARBA" id="ARBA00023002"/>
    </source>
</evidence>
<evidence type="ECO:0000313" key="5">
    <source>
        <dbReference type="EMBL" id="WZW99476.1"/>
    </source>
</evidence>
<name>A0ABZ3CBH9_9ACTN</name>
<dbReference type="InterPro" id="IPR001509">
    <property type="entry name" value="Epimerase_deHydtase"/>
</dbReference>
<keyword evidence="6" id="KW-1185">Reference proteome</keyword>
<evidence type="ECO:0000256" key="1">
    <source>
        <dbReference type="ARBA" id="ARBA00007637"/>
    </source>
</evidence>
<dbReference type="SUPFAM" id="SSF51735">
    <property type="entry name" value="NAD(P)-binding Rossmann-fold domains"/>
    <property type="match status" value="1"/>
</dbReference>
<organism evidence="5 6">
    <name type="scientific">Propioniciclava soli</name>
    <dbReference type="NCBI Taxonomy" id="2775081"/>
    <lineage>
        <taxon>Bacteria</taxon>
        <taxon>Bacillati</taxon>
        <taxon>Actinomycetota</taxon>
        <taxon>Actinomycetes</taxon>
        <taxon>Propionibacteriales</taxon>
        <taxon>Propionibacteriaceae</taxon>
        <taxon>Propioniciclava</taxon>
    </lineage>
</organism>
<dbReference type="PANTHER" id="PTHR43103:SF5">
    <property type="entry name" value="4-EPIMERASE, PUTATIVE (AFU_ORTHOLOGUE AFUA_7G00360)-RELATED"/>
    <property type="match status" value="1"/>
</dbReference>
<dbReference type="PANTHER" id="PTHR43103">
    <property type="entry name" value="NUCLEOSIDE-DIPHOSPHATE-SUGAR EPIMERASE"/>
    <property type="match status" value="1"/>
</dbReference>
<sequence length="257" mass="26563">MHVALTGAAGRVASGIRPLLLARGWELVLLDVDAPAELASGERFVAADVRDGSALRRAFAGVDGVVHLGGVPSERSWDVIHDVNVLGTRAVLEAMVDAGVHRLFHASSVHASGFEPADAPTLAAPSDSFYGVGKLAAEAMVSVYADRFGLSAVSARIASYGPQPANVRALAMWLSPGDAARLVAAALTWDGPGHAVVWGVSANTRSPLDPEPGRAIGYHPLDDAEAHAHTVAPAGEEPLDRLGAGFCVRPLGIRGGR</sequence>
<comment type="similarity">
    <text evidence="1">Belongs to the NAD(P)-dependent epimerase/dehydratase family.</text>
</comment>
<dbReference type="EMBL" id="CP115965">
    <property type="protein sequence ID" value="WZW99476.1"/>
    <property type="molecule type" value="Genomic_DNA"/>
</dbReference>
<gene>
    <name evidence="5" type="ORF">PCC79_04580</name>
</gene>